<evidence type="ECO:0000259" key="1">
    <source>
        <dbReference type="PROSITE" id="PS50943"/>
    </source>
</evidence>
<proteinExistence type="predicted"/>
<dbReference type="Gene3D" id="1.10.260.40">
    <property type="entry name" value="lambda repressor-like DNA-binding domains"/>
    <property type="match status" value="1"/>
</dbReference>
<dbReference type="CDD" id="cd00093">
    <property type="entry name" value="HTH_XRE"/>
    <property type="match status" value="1"/>
</dbReference>
<protein>
    <recommendedName>
        <fullName evidence="1">HTH cro/C1-type domain-containing protein</fullName>
    </recommendedName>
</protein>
<evidence type="ECO:0000313" key="3">
    <source>
        <dbReference type="Proteomes" id="UP001589898"/>
    </source>
</evidence>
<dbReference type="InterPro" id="IPR010982">
    <property type="entry name" value="Lambda_DNA-bd_dom_sf"/>
</dbReference>
<feature type="domain" description="HTH cro/C1-type" evidence="1">
    <location>
        <begin position="77"/>
        <end position="104"/>
    </location>
</feature>
<dbReference type="SUPFAM" id="SSF47413">
    <property type="entry name" value="lambda repressor-like DNA-binding domains"/>
    <property type="match status" value="1"/>
</dbReference>
<evidence type="ECO:0000313" key="2">
    <source>
        <dbReference type="EMBL" id="MFC0716625.1"/>
    </source>
</evidence>
<dbReference type="InterPro" id="IPR001387">
    <property type="entry name" value="Cro/C1-type_HTH"/>
</dbReference>
<gene>
    <name evidence="2" type="ORF">ACFFFU_02460</name>
</gene>
<reference evidence="2 3" key="1">
    <citation type="submission" date="2024-09" db="EMBL/GenBank/DDBJ databases">
        <authorList>
            <person name="Sun Q."/>
            <person name="Mori K."/>
        </authorList>
    </citation>
    <scope>NUCLEOTIDE SEQUENCE [LARGE SCALE GENOMIC DNA]</scope>
    <source>
        <strain evidence="2 3">KCTC 52403</strain>
    </source>
</reference>
<sequence length="158" mass="17490">MDGQHDQSIIDDDINQELIDAPARPPTVAGMTSEQEKFGLRLREALRAAKLPESAAELARLVPQYGGIPVTAAAAHRWLAGRSIPRAENMRALATLLRVRLDWLYGEEEGGRRVQDPRGKWDASAMDRHAIDAFLALDERHRKLVRELVAALAAVPRG</sequence>
<dbReference type="PROSITE" id="PS50943">
    <property type="entry name" value="HTH_CROC1"/>
    <property type="match status" value="1"/>
</dbReference>
<accession>A0ABV6SUU7</accession>
<organism evidence="2 3">
    <name type="scientific">Luteimonas padinae</name>
    <dbReference type="NCBI Taxonomy" id="1714359"/>
    <lineage>
        <taxon>Bacteria</taxon>
        <taxon>Pseudomonadati</taxon>
        <taxon>Pseudomonadota</taxon>
        <taxon>Gammaproteobacteria</taxon>
        <taxon>Lysobacterales</taxon>
        <taxon>Lysobacteraceae</taxon>
        <taxon>Luteimonas</taxon>
    </lineage>
</organism>
<keyword evidence="3" id="KW-1185">Reference proteome</keyword>
<comment type="caution">
    <text evidence="2">The sequence shown here is derived from an EMBL/GenBank/DDBJ whole genome shotgun (WGS) entry which is preliminary data.</text>
</comment>
<name>A0ABV6SUU7_9GAMM</name>
<dbReference type="RefSeq" id="WP_189496185.1">
    <property type="nucleotide sequence ID" value="NZ_BMZT01000004.1"/>
</dbReference>
<dbReference type="Proteomes" id="UP001589898">
    <property type="component" value="Unassembled WGS sequence"/>
</dbReference>
<dbReference type="EMBL" id="JBHLTF010000005">
    <property type="protein sequence ID" value="MFC0716625.1"/>
    <property type="molecule type" value="Genomic_DNA"/>
</dbReference>